<proteinExistence type="predicted"/>
<comment type="caution">
    <text evidence="2">The sequence shown here is derived from an EMBL/GenBank/DDBJ whole genome shotgun (WGS) entry which is preliminary data.</text>
</comment>
<protein>
    <submittedName>
        <fullName evidence="2">Uncharacterized protein</fullName>
    </submittedName>
</protein>
<name>A0A5B7HF34_PORTR</name>
<sequence length="79" mass="8352">MACGGEQGELYQTTNTKDSSGCAETKRFCGAGMQGGGRDGGKKTGSGKRNTHSEKRYRVTKLNIVGGGEEAWTRDAHAI</sequence>
<reference evidence="2 3" key="1">
    <citation type="submission" date="2019-05" db="EMBL/GenBank/DDBJ databases">
        <title>Another draft genome of Portunus trituberculatus and its Hox gene families provides insights of decapod evolution.</title>
        <authorList>
            <person name="Jeong J.-H."/>
            <person name="Song I."/>
            <person name="Kim S."/>
            <person name="Choi T."/>
            <person name="Kim D."/>
            <person name="Ryu S."/>
            <person name="Kim W."/>
        </authorList>
    </citation>
    <scope>NUCLEOTIDE SEQUENCE [LARGE SCALE GENOMIC DNA]</scope>
    <source>
        <tissue evidence="2">Muscle</tissue>
    </source>
</reference>
<evidence type="ECO:0000256" key="1">
    <source>
        <dbReference type="SAM" id="MobiDB-lite"/>
    </source>
</evidence>
<organism evidence="2 3">
    <name type="scientific">Portunus trituberculatus</name>
    <name type="common">Swimming crab</name>
    <name type="synonym">Neptunus trituberculatus</name>
    <dbReference type="NCBI Taxonomy" id="210409"/>
    <lineage>
        <taxon>Eukaryota</taxon>
        <taxon>Metazoa</taxon>
        <taxon>Ecdysozoa</taxon>
        <taxon>Arthropoda</taxon>
        <taxon>Crustacea</taxon>
        <taxon>Multicrustacea</taxon>
        <taxon>Malacostraca</taxon>
        <taxon>Eumalacostraca</taxon>
        <taxon>Eucarida</taxon>
        <taxon>Decapoda</taxon>
        <taxon>Pleocyemata</taxon>
        <taxon>Brachyura</taxon>
        <taxon>Eubrachyura</taxon>
        <taxon>Portunoidea</taxon>
        <taxon>Portunidae</taxon>
        <taxon>Portuninae</taxon>
        <taxon>Portunus</taxon>
    </lineage>
</organism>
<feature type="region of interest" description="Disordered" evidence="1">
    <location>
        <begin position="1"/>
        <end position="56"/>
    </location>
</feature>
<keyword evidence="3" id="KW-1185">Reference proteome</keyword>
<dbReference type="EMBL" id="VSRR010027761">
    <property type="protein sequence ID" value="MPC68389.1"/>
    <property type="molecule type" value="Genomic_DNA"/>
</dbReference>
<gene>
    <name evidence="2" type="ORF">E2C01_062589</name>
</gene>
<dbReference type="AlphaFoldDB" id="A0A5B7HF34"/>
<accession>A0A5B7HF34</accession>
<dbReference type="Proteomes" id="UP000324222">
    <property type="component" value="Unassembled WGS sequence"/>
</dbReference>
<evidence type="ECO:0000313" key="3">
    <source>
        <dbReference type="Proteomes" id="UP000324222"/>
    </source>
</evidence>
<evidence type="ECO:0000313" key="2">
    <source>
        <dbReference type="EMBL" id="MPC68389.1"/>
    </source>
</evidence>
<feature type="compositionally biased region" description="Polar residues" evidence="1">
    <location>
        <begin position="10"/>
        <end position="19"/>
    </location>
</feature>